<comment type="caution">
    <text evidence="1">The sequence shown here is derived from an EMBL/GenBank/DDBJ whole genome shotgun (WGS) entry which is preliminary data.</text>
</comment>
<dbReference type="EMBL" id="BGZK01002218">
    <property type="protein sequence ID" value="GBP91867.1"/>
    <property type="molecule type" value="Genomic_DNA"/>
</dbReference>
<dbReference type="AlphaFoldDB" id="A0A4C1ZZ10"/>
<organism evidence="1 2">
    <name type="scientific">Eumeta variegata</name>
    <name type="common">Bagworm moth</name>
    <name type="synonym">Eumeta japonica</name>
    <dbReference type="NCBI Taxonomy" id="151549"/>
    <lineage>
        <taxon>Eukaryota</taxon>
        <taxon>Metazoa</taxon>
        <taxon>Ecdysozoa</taxon>
        <taxon>Arthropoda</taxon>
        <taxon>Hexapoda</taxon>
        <taxon>Insecta</taxon>
        <taxon>Pterygota</taxon>
        <taxon>Neoptera</taxon>
        <taxon>Endopterygota</taxon>
        <taxon>Lepidoptera</taxon>
        <taxon>Glossata</taxon>
        <taxon>Ditrysia</taxon>
        <taxon>Tineoidea</taxon>
        <taxon>Psychidae</taxon>
        <taxon>Oiketicinae</taxon>
        <taxon>Eumeta</taxon>
    </lineage>
</organism>
<reference evidence="1 2" key="1">
    <citation type="journal article" date="2019" name="Commun. Biol.">
        <title>The bagworm genome reveals a unique fibroin gene that provides high tensile strength.</title>
        <authorList>
            <person name="Kono N."/>
            <person name="Nakamura H."/>
            <person name="Ohtoshi R."/>
            <person name="Tomita M."/>
            <person name="Numata K."/>
            <person name="Arakawa K."/>
        </authorList>
    </citation>
    <scope>NUCLEOTIDE SEQUENCE [LARGE SCALE GENOMIC DNA]</scope>
</reference>
<dbReference type="Proteomes" id="UP000299102">
    <property type="component" value="Unassembled WGS sequence"/>
</dbReference>
<evidence type="ECO:0000313" key="1">
    <source>
        <dbReference type="EMBL" id="GBP91867.1"/>
    </source>
</evidence>
<evidence type="ECO:0000313" key="2">
    <source>
        <dbReference type="Proteomes" id="UP000299102"/>
    </source>
</evidence>
<proteinExistence type="predicted"/>
<sequence length="151" mass="17247">MDSEIDRRAPRTPDTLVPSALEPISIEVPFGLPRVPLADLFTTHIRSIDLFYQSTFIHPFPDGQTTATYHLLFQSLHIPPNHTAVQHHRFHTYLSETLRTRVWFINTTLRLPRWPRACRGKTVTVLTDAVIIFEIESLTSIPKYSGASSLI</sequence>
<accession>A0A4C1ZZ10</accession>
<name>A0A4C1ZZ10_EUMVA</name>
<protein>
    <submittedName>
        <fullName evidence="1">Uncharacterized protein</fullName>
    </submittedName>
</protein>
<gene>
    <name evidence="1" type="ORF">EVAR_59453_1</name>
</gene>
<keyword evidence="2" id="KW-1185">Reference proteome</keyword>